<sequence length="1153" mass="131664">MAIRVAIHHKTHYEFDRLTTLFPHVLRLRPAPHSRTKIHSYSLNIEPRQHFINWQQDPFGNFQARLVFPEQTQKLSIEVEVIAEMTTINPFDFFVEDYAEHVPFDYDTQLKRELIPYLEVTESGPLLRQLVDNIRADIRHRQLSDQPWHINDFMVQVNQQLQQRIAYGIRLEPGVQTCEETLGLAKGSCRDTAWLLVQVFRHLGYAARFASGYLVQLTADIKALDGPSGPEADFTDLHAWTEIYVPGAGWIGLDPTSGLLATEGHIPLACTPDPISAAPITGATSKCEVSFSYSNEVIRVLEDPRVTKPYTEEQWATINALGDAVDKALWEQDVRLTTGGEPTFVSIDDMESEQWNTGALGADKLRLAKDLLLRMRNTFAPNGLLHYGQGKWYPGEEVPRWALGCFWRTDGQPLWRNPKLLARVDKDYDHTHEHALQFAQRLCDRILVNPKHLVFAYEDPVYYLMTEQRLPPEVNPRTADLKDDLERRRLARLLTRGLNTPSGFVLPIEWNYLHHNWLTGRWQLRSEELLLIPGDSPLGLRLPLGSLSFPEHDYERYLPEVDPLAEQEPLPASGTIFNRLTHGHDVNQHTAYSAKPAQTTSPQVAPNAKKTVSPKANQGYNHYIEAGYVIRTALCFEARDGRLHLFMPPLTYLEHYLALVEAIEDTAAELNMPVVIEGYEPPRDYRVKKFLITPDPGVIEVNIHPVNHWRELVDNTLALYEDARQSRLGTEKFMLDGRHSGTGGGNHVTFGGAAPADSPFLRRPDLLRSLVTYWQHHPALSYLFSGLFIGPTSQSPRVDEGRDEMLYELEIAFQQMPDGIVDQPWLVDRLMRNLLIDVTGNTHRAEFCIDKLYAAGSASGRQGILEFRGFEMPPHARMSLVQILLLRCLISRFWKAPYRKPLIRWGTLLHDKFMLPHFVWEDMRDVVRDLNEHGYPFQLEWLAPFEEFRFPHYGRVQLDDIQIELRWAIEPWHVLGEEVSSFGTSRYVDSSMERLQVRVSGLTPGRYLLACNGRRVPLIATGKLNEFVAGVRYRAWQPPSALHPTIGIHAPLVFDLIDTWTGKSIGGCTYHVSHPGGRSYERFPVNANEAESRRGNRFFDFNHTPGLLPPTPAGKILRDFFENKHPPRPMAPPPEEAAGEYPHTLDLRRPPTA</sequence>
<protein>
    <submittedName>
        <fullName evidence="3">Transglutaminase-like superfamily domain protein</fullName>
    </submittedName>
</protein>
<gene>
    <name evidence="3" type="ordered locus">CJA_0999</name>
</gene>
<dbReference type="KEGG" id="cja:CJA_0999"/>
<dbReference type="Gene3D" id="3.10.620.30">
    <property type="match status" value="1"/>
</dbReference>
<dbReference type="InterPro" id="IPR018667">
    <property type="entry name" value="DUF2126"/>
</dbReference>
<dbReference type="PANTHER" id="PTHR33490">
    <property type="entry name" value="BLR5614 PROTEIN-RELATED"/>
    <property type="match status" value="1"/>
</dbReference>
<dbReference type="Proteomes" id="UP000001036">
    <property type="component" value="Chromosome"/>
</dbReference>
<dbReference type="InterPro" id="IPR013589">
    <property type="entry name" value="Bac_transglu_N"/>
</dbReference>
<dbReference type="eggNOG" id="COG4196">
    <property type="taxonomic scope" value="Bacteria"/>
</dbReference>
<dbReference type="AlphaFoldDB" id="B3PB27"/>
<proteinExistence type="predicted"/>
<dbReference type="SMART" id="SM00460">
    <property type="entry name" value="TGc"/>
    <property type="match status" value="1"/>
</dbReference>
<feature type="compositionally biased region" description="Basic and acidic residues" evidence="1">
    <location>
        <begin position="1143"/>
        <end position="1153"/>
    </location>
</feature>
<keyword evidence="4" id="KW-1185">Reference proteome</keyword>
<organism evidence="3 4">
    <name type="scientific">Cellvibrio japonicus (strain Ueda107)</name>
    <name type="common">Pseudomonas fluorescens subsp. cellulosa</name>
    <dbReference type="NCBI Taxonomy" id="498211"/>
    <lineage>
        <taxon>Bacteria</taxon>
        <taxon>Pseudomonadati</taxon>
        <taxon>Pseudomonadota</taxon>
        <taxon>Gammaproteobacteria</taxon>
        <taxon>Cellvibrionales</taxon>
        <taxon>Cellvibrionaceae</taxon>
        <taxon>Cellvibrio</taxon>
    </lineage>
</organism>
<dbReference type="OrthoDB" id="9804872at2"/>
<dbReference type="STRING" id="498211.CJA_0999"/>
<dbReference type="HOGENOM" id="CLU_008973_4_0_6"/>
<dbReference type="PANTHER" id="PTHR33490:SF1">
    <property type="entry name" value="SLL1233 PROTEIN"/>
    <property type="match status" value="1"/>
</dbReference>
<evidence type="ECO:0000256" key="1">
    <source>
        <dbReference type="SAM" id="MobiDB-lite"/>
    </source>
</evidence>
<dbReference type="RefSeq" id="WP_012486647.1">
    <property type="nucleotide sequence ID" value="NC_010995.1"/>
</dbReference>
<dbReference type="SUPFAM" id="SSF54001">
    <property type="entry name" value="Cysteine proteinases"/>
    <property type="match status" value="1"/>
</dbReference>
<dbReference type="Pfam" id="PF09899">
    <property type="entry name" value="DUF2126"/>
    <property type="match status" value="1"/>
</dbReference>
<dbReference type="Pfam" id="PF01841">
    <property type="entry name" value="Transglut_core"/>
    <property type="match status" value="1"/>
</dbReference>
<dbReference type="InterPro" id="IPR038765">
    <property type="entry name" value="Papain-like_cys_pep_sf"/>
</dbReference>
<feature type="domain" description="Transglutaminase-like" evidence="2">
    <location>
        <begin position="181"/>
        <end position="257"/>
    </location>
</feature>
<evidence type="ECO:0000259" key="2">
    <source>
        <dbReference type="SMART" id="SM00460"/>
    </source>
</evidence>
<dbReference type="Pfam" id="PF08379">
    <property type="entry name" value="Bact_transglu_N"/>
    <property type="match status" value="1"/>
</dbReference>
<dbReference type="eggNOG" id="COG1305">
    <property type="taxonomic scope" value="Bacteria"/>
</dbReference>
<name>B3PB27_CELJU</name>
<reference evidence="3 4" key="1">
    <citation type="journal article" date="2008" name="J. Bacteriol.">
        <title>Insights into plant cell wall degradation from the genome sequence of the soil bacterium Cellvibrio japonicus.</title>
        <authorList>
            <person name="Deboy R.T."/>
            <person name="Mongodin E.F."/>
            <person name="Fouts D.E."/>
            <person name="Tailford L.E."/>
            <person name="Khouri H."/>
            <person name="Emerson J.B."/>
            <person name="Mohamoud Y."/>
            <person name="Watkins K."/>
            <person name="Henrissat B."/>
            <person name="Gilbert H.J."/>
            <person name="Nelson K.E."/>
        </authorList>
    </citation>
    <scope>NUCLEOTIDE SEQUENCE [LARGE SCALE GENOMIC DNA]</scope>
    <source>
        <strain evidence="3 4">Ueda107</strain>
    </source>
</reference>
<accession>B3PB27</accession>
<feature type="region of interest" description="Disordered" evidence="1">
    <location>
        <begin position="1121"/>
        <end position="1153"/>
    </location>
</feature>
<evidence type="ECO:0000313" key="3">
    <source>
        <dbReference type="EMBL" id="ACE82901.1"/>
    </source>
</evidence>
<dbReference type="InterPro" id="IPR002931">
    <property type="entry name" value="Transglutaminase-like"/>
</dbReference>
<evidence type="ECO:0000313" key="4">
    <source>
        <dbReference type="Proteomes" id="UP000001036"/>
    </source>
</evidence>
<dbReference type="EMBL" id="CP000934">
    <property type="protein sequence ID" value="ACE82901.1"/>
    <property type="molecule type" value="Genomic_DNA"/>
</dbReference>